<keyword evidence="3" id="KW-0731">Sigma factor</keyword>
<dbReference type="PANTHER" id="PTHR43133:SF8">
    <property type="entry name" value="RNA POLYMERASE SIGMA FACTOR HI_1459-RELATED"/>
    <property type="match status" value="1"/>
</dbReference>
<dbReference type="InterPro" id="IPR013249">
    <property type="entry name" value="RNA_pol_sigma70_r4_t2"/>
</dbReference>
<dbReference type="Gene3D" id="1.10.10.10">
    <property type="entry name" value="Winged helix-like DNA-binding domain superfamily/Winged helix DNA-binding domain"/>
    <property type="match status" value="1"/>
</dbReference>
<dbReference type="EMBL" id="PVTF01000003">
    <property type="protein sequence ID" value="PRY43439.1"/>
    <property type="molecule type" value="Genomic_DNA"/>
</dbReference>
<evidence type="ECO:0000313" key="8">
    <source>
        <dbReference type="Proteomes" id="UP000239494"/>
    </source>
</evidence>
<evidence type="ECO:0000256" key="1">
    <source>
        <dbReference type="ARBA" id="ARBA00010641"/>
    </source>
</evidence>
<evidence type="ECO:0000256" key="4">
    <source>
        <dbReference type="ARBA" id="ARBA00023125"/>
    </source>
</evidence>
<evidence type="ECO:0000256" key="5">
    <source>
        <dbReference type="ARBA" id="ARBA00023163"/>
    </source>
</evidence>
<name>A0A2T0TCQ5_9PSEU</name>
<dbReference type="InterPro" id="IPR039425">
    <property type="entry name" value="RNA_pol_sigma-70-like"/>
</dbReference>
<dbReference type="Proteomes" id="UP000239494">
    <property type="component" value="Unassembled WGS sequence"/>
</dbReference>
<proteinExistence type="inferred from homology"/>
<dbReference type="SUPFAM" id="SSF88659">
    <property type="entry name" value="Sigma3 and sigma4 domains of RNA polymerase sigma factors"/>
    <property type="match status" value="1"/>
</dbReference>
<gene>
    <name evidence="7" type="ORF">CLV43_103182</name>
</gene>
<comment type="caution">
    <text evidence="7">The sequence shown here is derived from an EMBL/GenBank/DDBJ whole genome shotgun (WGS) entry which is preliminary data.</text>
</comment>
<feature type="domain" description="RNA polymerase sigma factor 70 region 4 type 2" evidence="6">
    <location>
        <begin position="132"/>
        <end position="181"/>
    </location>
</feature>
<reference evidence="7 8" key="1">
    <citation type="submission" date="2018-03" db="EMBL/GenBank/DDBJ databases">
        <title>Genomic Encyclopedia of Archaeal and Bacterial Type Strains, Phase II (KMG-II): from individual species to whole genera.</title>
        <authorList>
            <person name="Goeker M."/>
        </authorList>
    </citation>
    <scope>NUCLEOTIDE SEQUENCE [LARGE SCALE GENOMIC DNA]</scope>
    <source>
        <strain evidence="7 8">DSM 44720</strain>
    </source>
</reference>
<dbReference type="Pfam" id="PF08281">
    <property type="entry name" value="Sigma70_r4_2"/>
    <property type="match status" value="1"/>
</dbReference>
<dbReference type="GO" id="GO:0006352">
    <property type="term" value="P:DNA-templated transcription initiation"/>
    <property type="evidence" value="ECO:0007669"/>
    <property type="project" value="InterPro"/>
</dbReference>
<comment type="similarity">
    <text evidence="1">Belongs to the sigma-70 factor family. ECF subfamily.</text>
</comment>
<accession>A0A2T0TCQ5</accession>
<evidence type="ECO:0000256" key="2">
    <source>
        <dbReference type="ARBA" id="ARBA00023015"/>
    </source>
</evidence>
<dbReference type="AlphaFoldDB" id="A0A2T0TCQ5"/>
<evidence type="ECO:0000259" key="6">
    <source>
        <dbReference type="Pfam" id="PF08281"/>
    </source>
</evidence>
<evidence type="ECO:0000313" key="7">
    <source>
        <dbReference type="EMBL" id="PRY43439.1"/>
    </source>
</evidence>
<protein>
    <submittedName>
        <fullName evidence="7">RNA polymerase sigma-70 factor (ECF subfamily)</fullName>
    </submittedName>
</protein>
<keyword evidence="8" id="KW-1185">Reference proteome</keyword>
<dbReference type="OrthoDB" id="3608473at2"/>
<keyword evidence="4" id="KW-0238">DNA-binding</keyword>
<dbReference type="SUPFAM" id="SSF88946">
    <property type="entry name" value="Sigma2 domain of RNA polymerase sigma factors"/>
    <property type="match status" value="1"/>
</dbReference>
<dbReference type="GO" id="GO:0016987">
    <property type="term" value="F:sigma factor activity"/>
    <property type="evidence" value="ECO:0007669"/>
    <property type="project" value="UniProtKB-KW"/>
</dbReference>
<dbReference type="PANTHER" id="PTHR43133">
    <property type="entry name" value="RNA POLYMERASE ECF-TYPE SIGMA FACTO"/>
    <property type="match status" value="1"/>
</dbReference>
<dbReference type="InterPro" id="IPR036388">
    <property type="entry name" value="WH-like_DNA-bd_sf"/>
</dbReference>
<keyword evidence="5" id="KW-0804">Transcription</keyword>
<dbReference type="RefSeq" id="WP_106187018.1">
    <property type="nucleotide sequence ID" value="NZ_PVTF01000003.1"/>
</dbReference>
<sequence length="195" mass="22783">MVLSVGVSTAGSRDPEPRRRRTIAEYDRRTEREYEKFDRAERAALLAYLLYQGFAQHIAEESVNDAMLEVYANWLDVKSPRAWIRTVARRVAVRKAKADRRSLLDRFKYHRPPDVLAEDVVLSRILDLDSDLVDAIRRLPVQCRSVFILHVDDFSVREIAEVEGIPERTAYERLRVARKMLRAWVEESLKNEEGK</sequence>
<organism evidence="7 8">
    <name type="scientific">Umezawaea tangerina</name>
    <dbReference type="NCBI Taxonomy" id="84725"/>
    <lineage>
        <taxon>Bacteria</taxon>
        <taxon>Bacillati</taxon>
        <taxon>Actinomycetota</taxon>
        <taxon>Actinomycetes</taxon>
        <taxon>Pseudonocardiales</taxon>
        <taxon>Pseudonocardiaceae</taxon>
        <taxon>Umezawaea</taxon>
    </lineage>
</organism>
<dbReference type="GO" id="GO:0003677">
    <property type="term" value="F:DNA binding"/>
    <property type="evidence" value="ECO:0007669"/>
    <property type="project" value="UniProtKB-KW"/>
</dbReference>
<evidence type="ECO:0000256" key="3">
    <source>
        <dbReference type="ARBA" id="ARBA00023082"/>
    </source>
</evidence>
<dbReference type="InterPro" id="IPR013325">
    <property type="entry name" value="RNA_pol_sigma_r2"/>
</dbReference>
<keyword evidence="2" id="KW-0805">Transcription regulation</keyword>
<dbReference type="InterPro" id="IPR013324">
    <property type="entry name" value="RNA_pol_sigma_r3/r4-like"/>
</dbReference>